<evidence type="ECO:0000313" key="2">
    <source>
        <dbReference type="Proteomes" id="UP000683360"/>
    </source>
</evidence>
<dbReference type="AlphaFoldDB" id="A0A8S3VAS1"/>
<comment type="caution">
    <text evidence="1">The sequence shown here is derived from an EMBL/GenBank/DDBJ whole genome shotgun (WGS) entry which is preliminary data.</text>
</comment>
<proteinExistence type="predicted"/>
<evidence type="ECO:0000313" key="1">
    <source>
        <dbReference type="EMBL" id="CAG2254345.1"/>
    </source>
</evidence>
<reference evidence="1" key="1">
    <citation type="submission" date="2021-03" db="EMBL/GenBank/DDBJ databases">
        <authorList>
            <person name="Bekaert M."/>
        </authorList>
    </citation>
    <scope>NUCLEOTIDE SEQUENCE</scope>
</reference>
<dbReference type="Proteomes" id="UP000683360">
    <property type="component" value="Unassembled WGS sequence"/>
</dbReference>
<protein>
    <submittedName>
        <fullName evidence="1">Uncharacterized protein</fullName>
    </submittedName>
</protein>
<organism evidence="1 2">
    <name type="scientific">Mytilus edulis</name>
    <name type="common">Blue mussel</name>
    <dbReference type="NCBI Taxonomy" id="6550"/>
    <lineage>
        <taxon>Eukaryota</taxon>
        <taxon>Metazoa</taxon>
        <taxon>Spiralia</taxon>
        <taxon>Lophotrochozoa</taxon>
        <taxon>Mollusca</taxon>
        <taxon>Bivalvia</taxon>
        <taxon>Autobranchia</taxon>
        <taxon>Pteriomorphia</taxon>
        <taxon>Mytilida</taxon>
        <taxon>Mytiloidea</taxon>
        <taxon>Mytilidae</taxon>
        <taxon>Mytilinae</taxon>
        <taxon>Mytilus</taxon>
    </lineage>
</organism>
<sequence length="289" mass="33606">MNRLFEYVISKEIYFTSFTQLRDKHDKKCKQVLYTLNLTIINSALDVFNHSILGNCFYEANGNIIRFIGLLWLKLNQIRHIDTISEHTVQDTKHSLSLSVYYINACLAANISAMAFQHSVRNFLLLRTLNILLTYNDLAGRLKFISVLYACGFYKDCEWYIDQVDKTNIKNIPSICNCKLYKSDANISVAKMGNTSQINVATCVSFLPTELPITPDVLKYEMFRYFGILLQKIDRTNKHYRWNYRAVIDSNVYFFLLKYLVKRRIGSVFESFDAVNCIGQLMCKKCKTS</sequence>
<dbReference type="OrthoDB" id="6158026at2759"/>
<dbReference type="EMBL" id="CAJPWZ010003241">
    <property type="protein sequence ID" value="CAG2254345.1"/>
    <property type="molecule type" value="Genomic_DNA"/>
</dbReference>
<gene>
    <name evidence="1" type="ORF">MEDL_65839</name>
</gene>
<accession>A0A8S3VAS1</accession>
<name>A0A8S3VAS1_MYTED</name>
<keyword evidence="2" id="KW-1185">Reference proteome</keyword>